<dbReference type="AlphaFoldDB" id="A0A9D3V843"/>
<protein>
    <recommendedName>
        <fullName evidence="1">Zinc knuckle CX2CX4HX4C domain-containing protein</fullName>
    </recommendedName>
</protein>
<dbReference type="EMBL" id="JAIQCV010000008">
    <property type="protein sequence ID" value="KAH1073221.1"/>
    <property type="molecule type" value="Genomic_DNA"/>
</dbReference>
<reference evidence="2 3" key="1">
    <citation type="journal article" date="2021" name="Plant Biotechnol. J.">
        <title>Multi-omics assisted identification of the key and species-specific regulatory components of drought-tolerant mechanisms in Gossypium stocksii.</title>
        <authorList>
            <person name="Yu D."/>
            <person name="Ke L."/>
            <person name="Zhang D."/>
            <person name="Wu Y."/>
            <person name="Sun Y."/>
            <person name="Mei J."/>
            <person name="Sun J."/>
            <person name="Sun Y."/>
        </authorList>
    </citation>
    <scope>NUCLEOTIDE SEQUENCE [LARGE SCALE GENOMIC DNA]</scope>
    <source>
        <strain evidence="3">cv. E1</strain>
        <tissue evidence="2">Leaf</tissue>
    </source>
</reference>
<name>A0A9D3V843_9ROSI</name>
<dbReference type="InterPro" id="IPR040256">
    <property type="entry name" value="At4g02000-like"/>
</dbReference>
<accession>A0A9D3V843</accession>
<sequence length="162" mass="18659">MEGQPWLFRKNLIIFDRLTKPMDRSQIKLTSAPFWIKIGLCPPEFDKEDLLHAIGVTFGGIIRFEIMGEFCRLRVKLDVQKPLQNGIFVSINPQSRSWIAFKYEKLPTFCFSCGKMGHGLQKYKILQPVEKDKVREDPPFSIALKAESIFFGEGQCKVKCSI</sequence>
<dbReference type="PANTHER" id="PTHR31286:SF167">
    <property type="entry name" value="OS09G0268800 PROTEIN"/>
    <property type="match status" value="1"/>
</dbReference>
<keyword evidence="3" id="KW-1185">Reference proteome</keyword>
<evidence type="ECO:0000259" key="1">
    <source>
        <dbReference type="Pfam" id="PF14392"/>
    </source>
</evidence>
<organism evidence="2 3">
    <name type="scientific">Gossypium stocksii</name>
    <dbReference type="NCBI Taxonomy" id="47602"/>
    <lineage>
        <taxon>Eukaryota</taxon>
        <taxon>Viridiplantae</taxon>
        <taxon>Streptophyta</taxon>
        <taxon>Embryophyta</taxon>
        <taxon>Tracheophyta</taxon>
        <taxon>Spermatophyta</taxon>
        <taxon>Magnoliopsida</taxon>
        <taxon>eudicotyledons</taxon>
        <taxon>Gunneridae</taxon>
        <taxon>Pentapetalae</taxon>
        <taxon>rosids</taxon>
        <taxon>malvids</taxon>
        <taxon>Malvales</taxon>
        <taxon>Malvaceae</taxon>
        <taxon>Malvoideae</taxon>
        <taxon>Gossypium</taxon>
    </lineage>
</organism>
<evidence type="ECO:0000313" key="3">
    <source>
        <dbReference type="Proteomes" id="UP000828251"/>
    </source>
</evidence>
<evidence type="ECO:0000313" key="2">
    <source>
        <dbReference type="EMBL" id="KAH1073221.1"/>
    </source>
</evidence>
<dbReference type="Proteomes" id="UP000828251">
    <property type="component" value="Unassembled WGS sequence"/>
</dbReference>
<gene>
    <name evidence="2" type="ORF">J1N35_025549</name>
</gene>
<comment type="caution">
    <text evidence="2">The sequence shown here is derived from an EMBL/GenBank/DDBJ whole genome shotgun (WGS) entry which is preliminary data.</text>
</comment>
<dbReference type="InterPro" id="IPR025836">
    <property type="entry name" value="Zn_knuckle_CX2CX4HX4C"/>
</dbReference>
<dbReference type="PANTHER" id="PTHR31286">
    <property type="entry name" value="GLYCINE-RICH CELL WALL STRUCTURAL PROTEIN 1.8-LIKE"/>
    <property type="match status" value="1"/>
</dbReference>
<feature type="domain" description="Zinc knuckle CX2CX4HX4C" evidence="1">
    <location>
        <begin position="77"/>
        <end position="119"/>
    </location>
</feature>
<dbReference type="Pfam" id="PF14392">
    <property type="entry name" value="zf-CCHC_4"/>
    <property type="match status" value="1"/>
</dbReference>
<proteinExistence type="predicted"/>
<dbReference type="OrthoDB" id="966987at2759"/>